<dbReference type="Gene3D" id="3.30.710.10">
    <property type="entry name" value="Potassium Channel Kv1.1, Chain A"/>
    <property type="match status" value="1"/>
</dbReference>
<dbReference type="InterPro" id="IPR011333">
    <property type="entry name" value="SKP1/BTB/POZ_sf"/>
</dbReference>
<dbReference type="STRING" id="321146.A0A139HST9"/>
<comment type="caution">
    <text evidence="2">The sequence shown here is derived from an EMBL/GenBank/DDBJ whole genome shotgun (WGS) entry which is preliminary data.</text>
</comment>
<dbReference type="PROSITE" id="PS50097">
    <property type="entry name" value="BTB"/>
    <property type="match status" value="1"/>
</dbReference>
<keyword evidence="3" id="KW-1185">Reference proteome</keyword>
<proteinExistence type="predicted"/>
<protein>
    <recommendedName>
        <fullName evidence="1">BTB domain-containing protein</fullName>
    </recommendedName>
</protein>
<dbReference type="EMBL" id="LFZN01000012">
    <property type="protein sequence ID" value="KXT05555.1"/>
    <property type="molecule type" value="Genomic_DNA"/>
</dbReference>
<evidence type="ECO:0000259" key="1">
    <source>
        <dbReference type="PROSITE" id="PS50097"/>
    </source>
</evidence>
<evidence type="ECO:0000313" key="2">
    <source>
        <dbReference type="EMBL" id="KXT05555.1"/>
    </source>
</evidence>
<feature type="domain" description="BTB" evidence="1">
    <location>
        <begin position="15"/>
        <end position="85"/>
    </location>
</feature>
<accession>A0A139HST9</accession>
<dbReference type="AlphaFoldDB" id="A0A139HST9"/>
<reference evidence="2 3" key="1">
    <citation type="submission" date="2015-07" db="EMBL/GenBank/DDBJ databases">
        <title>Comparative genomics of the Sigatoka disease complex on banana suggests a link between parallel evolutionary changes in Pseudocercospora fijiensis and Pseudocercospora eumusae and increased virulence on the banana host.</title>
        <authorList>
            <person name="Chang T.-C."/>
            <person name="Salvucci A."/>
            <person name="Crous P.W."/>
            <person name="Stergiopoulos I."/>
        </authorList>
    </citation>
    <scope>NUCLEOTIDE SEQUENCE [LARGE SCALE GENOMIC DNA]</scope>
    <source>
        <strain evidence="2 3">CBS 114824</strain>
    </source>
</reference>
<name>A0A139HST9_9PEZI</name>
<gene>
    <name evidence="2" type="ORF">AC578_3681</name>
</gene>
<evidence type="ECO:0000313" key="3">
    <source>
        <dbReference type="Proteomes" id="UP000070133"/>
    </source>
</evidence>
<dbReference type="SUPFAM" id="SSF54695">
    <property type="entry name" value="POZ domain"/>
    <property type="match status" value="1"/>
</dbReference>
<dbReference type="OrthoDB" id="3647693at2759"/>
<organism evidence="2 3">
    <name type="scientific">Pseudocercospora eumusae</name>
    <dbReference type="NCBI Taxonomy" id="321146"/>
    <lineage>
        <taxon>Eukaryota</taxon>
        <taxon>Fungi</taxon>
        <taxon>Dikarya</taxon>
        <taxon>Ascomycota</taxon>
        <taxon>Pezizomycotina</taxon>
        <taxon>Dothideomycetes</taxon>
        <taxon>Dothideomycetidae</taxon>
        <taxon>Mycosphaerellales</taxon>
        <taxon>Mycosphaerellaceae</taxon>
        <taxon>Pseudocercospora</taxon>
    </lineage>
</organism>
<dbReference type="InterPro" id="IPR000210">
    <property type="entry name" value="BTB/POZ_dom"/>
</dbReference>
<sequence>MAEKEMQNIEIEADGDVIFVCPHGLETTRRYRVSSTVVSRASPVFKAMLRPHFKEGSTLLKDSRVEIELPDDDAWAMEIIFNIMHLQNDCVESQLDVNGLEVIAQLVDKYQCATAIAPVVYYIMVKQVDTTTVSMKDLGRMLDCAYFCHQHELFERICQRLILEASEPIRSDSSRVPDVFAALEDQRMGALLSLSAFVQKDMLDSCNIRRQSWASCTLGCTFQDNYAVASLRRLGKLELWPIPNAEKNSVQNILESMRKVLFEESMITNLQMCESTFTSCVGNSLCPRIISDARTKKYHTKAAETENGIRKFCLRCTRKGKVFGPEHLCTHEGITFPFAAKGEE</sequence>
<dbReference type="Proteomes" id="UP000070133">
    <property type="component" value="Unassembled WGS sequence"/>
</dbReference>